<dbReference type="InterPro" id="IPR013525">
    <property type="entry name" value="ABC2_TM"/>
</dbReference>
<keyword evidence="8 10" id="KW-0472">Membrane</keyword>
<keyword evidence="5" id="KW-0997">Cell inner membrane</keyword>
<evidence type="ECO:0000313" key="12">
    <source>
        <dbReference type="EMBL" id="GGL72844.1"/>
    </source>
</evidence>
<dbReference type="Proteomes" id="UP000648663">
    <property type="component" value="Unassembled WGS sequence"/>
</dbReference>
<feature type="transmembrane region" description="Helical" evidence="10">
    <location>
        <begin position="97"/>
        <end position="120"/>
    </location>
</feature>
<comment type="similarity">
    <text evidence="2 10">Belongs to the ABC-2 integral membrane protein family.</text>
</comment>
<evidence type="ECO:0000256" key="5">
    <source>
        <dbReference type="ARBA" id="ARBA00022519"/>
    </source>
</evidence>
<evidence type="ECO:0000259" key="11">
    <source>
        <dbReference type="PROSITE" id="PS51012"/>
    </source>
</evidence>
<feature type="transmembrane region" description="Helical" evidence="10">
    <location>
        <begin position="140"/>
        <end position="168"/>
    </location>
</feature>
<dbReference type="PANTHER" id="PTHR30413">
    <property type="entry name" value="INNER MEMBRANE TRANSPORT PERMEASE"/>
    <property type="match status" value="1"/>
</dbReference>
<comment type="caution">
    <text evidence="12">The sequence shown here is derived from an EMBL/GenBank/DDBJ whole genome shotgun (WGS) entry which is preliminary data.</text>
</comment>
<dbReference type="Pfam" id="PF01061">
    <property type="entry name" value="ABC2_membrane"/>
    <property type="match status" value="1"/>
</dbReference>
<feature type="transmembrane region" description="Helical" evidence="10">
    <location>
        <begin position="259"/>
        <end position="281"/>
    </location>
</feature>
<gene>
    <name evidence="12" type="ORF">GCM10011589_31430</name>
</gene>
<evidence type="ECO:0000256" key="2">
    <source>
        <dbReference type="ARBA" id="ARBA00007783"/>
    </source>
</evidence>
<evidence type="ECO:0000256" key="9">
    <source>
        <dbReference type="ARBA" id="ARBA00023251"/>
    </source>
</evidence>
<feature type="transmembrane region" description="Helical" evidence="10">
    <location>
        <begin position="64"/>
        <end position="85"/>
    </location>
</feature>
<dbReference type="PANTHER" id="PTHR30413:SF8">
    <property type="entry name" value="TRANSPORT PERMEASE PROTEIN"/>
    <property type="match status" value="1"/>
</dbReference>
<evidence type="ECO:0000256" key="1">
    <source>
        <dbReference type="ARBA" id="ARBA00004429"/>
    </source>
</evidence>
<feature type="transmembrane region" description="Helical" evidence="10">
    <location>
        <begin position="174"/>
        <end position="203"/>
    </location>
</feature>
<evidence type="ECO:0000256" key="8">
    <source>
        <dbReference type="ARBA" id="ARBA00023136"/>
    </source>
</evidence>
<keyword evidence="13" id="KW-1185">Reference proteome</keyword>
<reference evidence="13" key="1">
    <citation type="journal article" date="2019" name="Int. J. Syst. Evol. Microbiol.">
        <title>The Global Catalogue of Microorganisms (GCM) 10K type strain sequencing project: providing services to taxonomists for standard genome sequencing and annotation.</title>
        <authorList>
            <consortium name="The Broad Institute Genomics Platform"/>
            <consortium name="The Broad Institute Genome Sequencing Center for Infectious Disease"/>
            <person name="Wu L."/>
            <person name="Ma J."/>
        </authorList>
    </citation>
    <scope>NUCLEOTIDE SEQUENCE [LARGE SCALE GENOMIC DNA]</scope>
    <source>
        <strain evidence="13">CGMCC 4.5581</strain>
    </source>
</reference>
<dbReference type="InterPro" id="IPR000412">
    <property type="entry name" value="ABC_2_transport"/>
</dbReference>
<dbReference type="PROSITE" id="PS51012">
    <property type="entry name" value="ABC_TM2"/>
    <property type="match status" value="1"/>
</dbReference>
<evidence type="ECO:0000313" key="13">
    <source>
        <dbReference type="Proteomes" id="UP000648663"/>
    </source>
</evidence>
<comment type="subcellular location">
    <subcellularLocation>
        <location evidence="1">Cell inner membrane</location>
        <topology evidence="1">Multi-pass membrane protein</topology>
    </subcellularLocation>
    <subcellularLocation>
        <location evidence="10">Cell membrane</location>
        <topology evidence="10">Multi-pass membrane protein</topology>
    </subcellularLocation>
</comment>
<proteinExistence type="inferred from homology"/>
<keyword evidence="6 10" id="KW-0812">Transmembrane</keyword>
<keyword evidence="3 10" id="KW-0813">Transport</keyword>
<evidence type="ECO:0000256" key="3">
    <source>
        <dbReference type="ARBA" id="ARBA00022448"/>
    </source>
</evidence>
<sequence length="292" mass="32256">MTLRTSEDLERVACLPSEGMAGSTELVAARRRGPARRVVALWGRRRALRLLVARDLKVRYASSSLGYLWSVLEPLLMAGIYWFVFTQVFARSVGAEPYIVFLLAGLLPWTWFNTAVGDTAKALRSDAKLVRSTNVPREIWVLRVVVSKGIEFVLSLPVLFLFALVQAASVNWRILLLVPAVLLQATLLLGLGLMLAPMIVLVRDLERVVRIALRLGFYASPVIFAVSDVPGPWAGLFALNPLSGIFELCRAGFFPEQLNWAHVGVSVVFSLAVLAGGWAVFARLERTVLKEI</sequence>
<organism evidence="12 13">
    <name type="scientific">Modestobacter marinus</name>
    <dbReference type="NCBI Taxonomy" id="477641"/>
    <lineage>
        <taxon>Bacteria</taxon>
        <taxon>Bacillati</taxon>
        <taxon>Actinomycetota</taxon>
        <taxon>Actinomycetes</taxon>
        <taxon>Geodermatophilales</taxon>
        <taxon>Geodermatophilaceae</taxon>
        <taxon>Modestobacter</taxon>
    </lineage>
</organism>
<feature type="transmembrane region" description="Helical" evidence="10">
    <location>
        <begin position="215"/>
        <end position="239"/>
    </location>
</feature>
<keyword evidence="4 10" id="KW-1003">Cell membrane</keyword>
<protein>
    <recommendedName>
        <fullName evidence="10">Transport permease protein</fullName>
    </recommendedName>
</protein>
<accession>A0ABQ2G300</accession>
<name>A0ABQ2G300_9ACTN</name>
<dbReference type="InterPro" id="IPR047817">
    <property type="entry name" value="ABC2_TM_bact-type"/>
</dbReference>
<evidence type="ECO:0000256" key="7">
    <source>
        <dbReference type="ARBA" id="ARBA00022989"/>
    </source>
</evidence>
<evidence type="ECO:0000256" key="6">
    <source>
        <dbReference type="ARBA" id="ARBA00022692"/>
    </source>
</evidence>
<evidence type="ECO:0000256" key="4">
    <source>
        <dbReference type="ARBA" id="ARBA00022475"/>
    </source>
</evidence>
<dbReference type="PRINTS" id="PR00164">
    <property type="entry name" value="ABC2TRNSPORT"/>
</dbReference>
<keyword evidence="7 10" id="KW-1133">Transmembrane helix</keyword>
<dbReference type="EMBL" id="BMMI01000005">
    <property type="protein sequence ID" value="GGL72844.1"/>
    <property type="molecule type" value="Genomic_DNA"/>
</dbReference>
<keyword evidence="9" id="KW-0046">Antibiotic resistance</keyword>
<evidence type="ECO:0000256" key="10">
    <source>
        <dbReference type="RuleBase" id="RU361157"/>
    </source>
</evidence>
<feature type="domain" description="ABC transmembrane type-2" evidence="11">
    <location>
        <begin position="65"/>
        <end position="284"/>
    </location>
</feature>